<comment type="caution">
    <text evidence="2">The sequence shown here is derived from an EMBL/GenBank/DDBJ whole genome shotgun (WGS) entry which is preliminary data.</text>
</comment>
<dbReference type="RefSeq" id="XP_028491895.1">
    <property type="nucleotide sequence ID" value="XM_028635605.1"/>
</dbReference>
<dbReference type="GeneID" id="39605057"/>
<proteinExistence type="predicted"/>
<protein>
    <submittedName>
        <fullName evidence="2">Uncharacterized protein</fullName>
    </submittedName>
</protein>
<gene>
    <name evidence="2" type="ORF">D7B24_001368</name>
</gene>
<sequence length="305" mass="32816">MGRSSDESRRAPPAASRLLIHTSVQYQAPVVYVPKDLFSSLFRRTSLTKMHMTWRQSRSNLLISDLEHYSRTGTADRCFDEAQASPLYDLMAEVGYSDFDKDTVTTVITPYSFAYASRPALLEDPFIDDPFVDEETPAISSVTHLPQPSDSDTKARITSWLDAVDPIVAPPRPPSPDLYPLEPMGSSSNSTPHEDAALAAPAAAVAAAVSRRVTVTVLGPGFIGRMPGPATVEFQALLLAGLLAVLLAPRMTLILVCSVSLSRLGEKALYGGDADRRVAGCCAADELEGYEAGRRVGGVLGMGTW</sequence>
<evidence type="ECO:0000313" key="3">
    <source>
        <dbReference type="Proteomes" id="UP000267145"/>
    </source>
</evidence>
<evidence type="ECO:0000256" key="1">
    <source>
        <dbReference type="SAM" id="MobiDB-lite"/>
    </source>
</evidence>
<name>A0A3M9XZM8_9PEZI</name>
<keyword evidence="3" id="KW-1185">Reference proteome</keyword>
<feature type="region of interest" description="Disordered" evidence="1">
    <location>
        <begin position="171"/>
        <end position="193"/>
    </location>
</feature>
<organism evidence="2 3">
    <name type="scientific">Verticillium nonalfalfae</name>
    <dbReference type="NCBI Taxonomy" id="1051616"/>
    <lineage>
        <taxon>Eukaryota</taxon>
        <taxon>Fungi</taxon>
        <taxon>Dikarya</taxon>
        <taxon>Ascomycota</taxon>
        <taxon>Pezizomycotina</taxon>
        <taxon>Sordariomycetes</taxon>
        <taxon>Hypocreomycetidae</taxon>
        <taxon>Glomerellales</taxon>
        <taxon>Plectosphaerellaceae</taxon>
        <taxon>Verticillium</taxon>
    </lineage>
</organism>
<dbReference type="AlphaFoldDB" id="A0A3M9XZM8"/>
<reference evidence="2 3" key="1">
    <citation type="submission" date="2018-10" db="EMBL/GenBank/DDBJ databases">
        <title>Genome sequence of Verticillium nonalfalfae VnAa140.</title>
        <authorList>
            <person name="Stajich J.E."/>
            <person name="Kasson M.T."/>
        </authorList>
    </citation>
    <scope>NUCLEOTIDE SEQUENCE [LARGE SCALE GENOMIC DNA]</scope>
    <source>
        <strain evidence="2 3">VnAa140</strain>
    </source>
</reference>
<evidence type="ECO:0000313" key="2">
    <source>
        <dbReference type="EMBL" id="RNJ53737.1"/>
    </source>
</evidence>
<dbReference type="EMBL" id="RBVV01000128">
    <property type="protein sequence ID" value="RNJ53737.1"/>
    <property type="molecule type" value="Genomic_DNA"/>
</dbReference>
<dbReference type="Proteomes" id="UP000267145">
    <property type="component" value="Unassembled WGS sequence"/>
</dbReference>
<accession>A0A3M9XZM8</accession>